<dbReference type="EMBL" id="JJMG01000215">
    <property type="protein sequence ID" value="KEG38905.1"/>
    <property type="molecule type" value="Genomic_DNA"/>
</dbReference>
<sequence>MHLTRRRGAPPDGTDGAVTAEDTARRVGPAGGRTGRTPRGRANRPHGRPCLTPAVRAEPCRAGRRGALRRWPPARRDGRRCRR</sequence>
<accession>A0ABR4SYR8</accession>
<evidence type="ECO:0000313" key="3">
    <source>
        <dbReference type="Proteomes" id="UP000027632"/>
    </source>
</evidence>
<feature type="region of interest" description="Disordered" evidence="1">
    <location>
        <begin position="1"/>
        <end position="83"/>
    </location>
</feature>
<dbReference type="Proteomes" id="UP000027632">
    <property type="component" value="Unassembled WGS sequence"/>
</dbReference>
<name>A0ABR4SYR8_9ACTN</name>
<reference evidence="2 3" key="1">
    <citation type="submission" date="2014-04" db="EMBL/GenBank/DDBJ databases">
        <title>Draft genome sequence of the novel Streptomyces griseorubens JSD-1 playing a role in carbon and nitrogen cycle.</title>
        <authorList>
            <consortium name="Shanghai Jiao Tong University"/>
            <person name="Feng H."/>
            <person name="Sun Y."/>
            <person name="Zhi Y."/>
            <person name="Mao L."/>
            <person name="Luo Y."/>
            <person name="Wei X."/>
            <person name="Zhou P."/>
        </authorList>
    </citation>
    <scope>NUCLEOTIDE SEQUENCE [LARGE SCALE GENOMIC DNA]</scope>
    <source>
        <strain evidence="2 3">JSD-1</strain>
    </source>
</reference>
<comment type="caution">
    <text evidence="2">The sequence shown here is derived from an EMBL/GenBank/DDBJ whole genome shotgun (WGS) entry which is preliminary data.</text>
</comment>
<proteinExistence type="predicted"/>
<keyword evidence="3" id="KW-1185">Reference proteome</keyword>
<gene>
    <name evidence="2" type="ORF">DJ64_18605</name>
</gene>
<evidence type="ECO:0000313" key="2">
    <source>
        <dbReference type="EMBL" id="KEG38905.1"/>
    </source>
</evidence>
<feature type="compositionally biased region" description="Basic residues" evidence="1">
    <location>
        <begin position="36"/>
        <end position="47"/>
    </location>
</feature>
<evidence type="ECO:0000256" key="1">
    <source>
        <dbReference type="SAM" id="MobiDB-lite"/>
    </source>
</evidence>
<organism evidence="2 3">
    <name type="scientific">Streptomyces griseorubens</name>
    <dbReference type="NCBI Taxonomy" id="66897"/>
    <lineage>
        <taxon>Bacteria</taxon>
        <taxon>Bacillati</taxon>
        <taxon>Actinomycetota</taxon>
        <taxon>Actinomycetes</taxon>
        <taxon>Kitasatosporales</taxon>
        <taxon>Streptomycetaceae</taxon>
        <taxon>Streptomyces</taxon>
        <taxon>Streptomyces althioticus group</taxon>
    </lineage>
</organism>
<protein>
    <submittedName>
        <fullName evidence="2">Uncharacterized protein</fullName>
    </submittedName>
</protein>